<name>A0A831RP00_9GAMM</name>
<dbReference type="AlphaFoldDB" id="A0A831RP00"/>
<comment type="caution">
    <text evidence="1">The sequence shown here is derived from an EMBL/GenBank/DDBJ whole genome shotgun (WGS) entry which is preliminary data.</text>
</comment>
<dbReference type="EMBL" id="DRKP01000087">
    <property type="protein sequence ID" value="HEB96329.1"/>
    <property type="molecule type" value="Genomic_DNA"/>
</dbReference>
<organism evidence="1">
    <name type="scientific">Sedimenticola thiotaurini</name>
    <dbReference type="NCBI Taxonomy" id="1543721"/>
    <lineage>
        <taxon>Bacteria</taxon>
        <taxon>Pseudomonadati</taxon>
        <taxon>Pseudomonadota</taxon>
        <taxon>Gammaproteobacteria</taxon>
        <taxon>Chromatiales</taxon>
        <taxon>Sedimenticolaceae</taxon>
        <taxon>Sedimenticola</taxon>
    </lineage>
</organism>
<accession>A0A831RP00</accession>
<sequence>MTDKSGFSAAAPANGQLTRESWKVFQIMSEFV</sequence>
<reference evidence="1" key="1">
    <citation type="journal article" date="2020" name="mSystems">
        <title>Genome- and Community-Level Interaction Insights into Carbon Utilization and Element Cycling Functions of Hydrothermarchaeota in Hydrothermal Sediment.</title>
        <authorList>
            <person name="Zhou Z."/>
            <person name="Liu Y."/>
            <person name="Xu W."/>
            <person name="Pan J."/>
            <person name="Luo Z.H."/>
            <person name="Li M."/>
        </authorList>
    </citation>
    <scope>NUCLEOTIDE SEQUENCE [LARGE SCALE GENOMIC DNA]</scope>
    <source>
        <strain evidence="1">HyVt-443</strain>
    </source>
</reference>
<protein>
    <submittedName>
        <fullName evidence="1">TIGR00730 family Rossman fold protein</fullName>
    </submittedName>
</protein>
<dbReference type="Proteomes" id="UP000886251">
    <property type="component" value="Unassembled WGS sequence"/>
</dbReference>
<feature type="non-terminal residue" evidence="1">
    <location>
        <position position="32"/>
    </location>
</feature>
<evidence type="ECO:0000313" key="1">
    <source>
        <dbReference type="EMBL" id="HEB96329.1"/>
    </source>
</evidence>
<proteinExistence type="predicted"/>
<gene>
    <name evidence="1" type="ORF">ENI96_07850</name>
</gene>